<sequence length="131" mass="14851">MWVTAGWKSFSPTLLKGLAASFPFVTVNECRGLARSAKDLFFKWDSTATIKGFYYNNQRIILQQSNDSTAIIKGFFSNNQRILLQQLKDSSTAIKGSYYKNLRILLQQSKDSTTIITKDPTTTIKGFYCNN</sequence>
<keyword evidence="2" id="KW-1185">Reference proteome</keyword>
<gene>
    <name evidence="1" type="ORF">TNIN_127331</name>
</gene>
<reference evidence="1" key="1">
    <citation type="submission" date="2020-08" db="EMBL/GenBank/DDBJ databases">
        <title>Multicomponent nature underlies the extraordinary mechanical properties of spider dragline silk.</title>
        <authorList>
            <person name="Kono N."/>
            <person name="Nakamura H."/>
            <person name="Mori M."/>
            <person name="Yoshida Y."/>
            <person name="Ohtoshi R."/>
            <person name="Malay A.D."/>
            <person name="Moran D.A.P."/>
            <person name="Tomita M."/>
            <person name="Numata K."/>
            <person name="Arakawa K."/>
        </authorList>
    </citation>
    <scope>NUCLEOTIDE SEQUENCE</scope>
</reference>
<dbReference type="Proteomes" id="UP000886998">
    <property type="component" value="Unassembled WGS sequence"/>
</dbReference>
<dbReference type="EMBL" id="BMAV01027825">
    <property type="protein sequence ID" value="GFS62594.1"/>
    <property type="molecule type" value="Genomic_DNA"/>
</dbReference>
<dbReference type="AlphaFoldDB" id="A0A8X6JE07"/>
<protein>
    <submittedName>
        <fullName evidence="1">Uncharacterized protein</fullName>
    </submittedName>
</protein>
<comment type="caution">
    <text evidence="1">The sequence shown here is derived from an EMBL/GenBank/DDBJ whole genome shotgun (WGS) entry which is preliminary data.</text>
</comment>
<organism evidence="1 2">
    <name type="scientific">Trichonephila inaurata madagascariensis</name>
    <dbReference type="NCBI Taxonomy" id="2747483"/>
    <lineage>
        <taxon>Eukaryota</taxon>
        <taxon>Metazoa</taxon>
        <taxon>Ecdysozoa</taxon>
        <taxon>Arthropoda</taxon>
        <taxon>Chelicerata</taxon>
        <taxon>Arachnida</taxon>
        <taxon>Araneae</taxon>
        <taxon>Araneomorphae</taxon>
        <taxon>Entelegynae</taxon>
        <taxon>Araneoidea</taxon>
        <taxon>Nephilidae</taxon>
        <taxon>Trichonephila</taxon>
        <taxon>Trichonephila inaurata</taxon>
    </lineage>
</organism>
<evidence type="ECO:0000313" key="2">
    <source>
        <dbReference type="Proteomes" id="UP000886998"/>
    </source>
</evidence>
<proteinExistence type="predicted"/>
<name>A0A8X6JE07_9ARAC</name>
<evidence type="ECO:0000313" key="1">
    <source>
        <dbReference type="EMBL" id="GFS62594.1"/>
    </source>
</evidence>
<accession>A0A8X6JE07</accession>